<keyword evidence="4 8" id="KW-0812">Transmembrane</keyword>
<evidence type="ECO:0000256" key="7">
    <source>
        <dbReference type="ARBA" id="ARBA00023251"/>
    </source>
</evidence>
<dbReference type="AlphaFoldDB" id="A0A561ENQ0"/>
<accession>A0A561ENQ0</accession>
<feature type="domain" description="Major facilitator superfamily (MFS) profile" evidence="9">
    <location>
        <begin position="11"/>
        <end position="463"/>
    </location>
</feature>
<feature type="transmembrane region" description="Helical" evidence="8">
    <location>
        <begin position="7"/>
        <end position="29"/>
    </location>
</feature>
<gene>
    <name evidence="10" type="ORF">FB465_2252</name>
</gene>
<name>A0A561ENQ0_9ACTN</name>
<dbReference type="EMBL" id="VIVR01000001">
    <property type="protein sequence ID" value="TWE17244.1"/>
    <property type="molecule type" value="Genomic_DNA"/>
</dbReference>
<dbReference type="PANTHER" id="PTHR42718:SF42">
    <property type="entry name" value="EXPORT PROTEIN"/>
    <property type="match status" value="1"/>
</dbReference>
<dbReference type="PANTHER" id="PTHR42718">
    <property type="entry name" value="MAJOR FACILITATOR SUPERFAMILY MULTIDRUG TRANSPORTER MFSC"/>
    <property type="match status" value="1"/>
</dbReference>
<proteinExistence type="predicted"/>
<dbReference type="InterPro" id="IPR036259">
    <property type="entry name" value="MFS_trans_sf"/>
</dbReference>
<evidence type="ECO:0000256" key="3">
    <source>
        <dbReference type="ARBA" id="ARBA00022475"/>
    </source>
</evidence>
<evidence type="ECO:0000256" key="4">
    <source>
        <dbReference type="ARBA" id="ARBA00022692"/>
    </source>
</evidence>
<feature type="transmembrane region" description="Helical" evidence="8">
    <location>
        <begin position="80"/>
        <end position="103"/>
    </location>
</feature>
<dbReference type="NCBIfam" id="TIGR00711">
    <property type="entry name" value="efflux_EmrB"/>
    <property type="match status" value="1"/>
</dbReference>
<feature type="transmembrane region" description="Helical" evidence="8">
    <location>
        <begin position="328"/>
        <end position="348"/>
    </location>
</feature>
<feature type="transmembrane region" description="Helical" evidence="8">
    <location>
        <begin position="109"/>
        <end position="127"/>
    </location>
</feature>
<feature type="transmembrane region" description="Helical" evidence="8">
    <location>
        <begin position="354"/>
        <end position="380"/>
    </location>
</feature>
<feature type="transmembrane region" description="Helical" evidence="8">
    <location>
        <begin position="227"/>
        <end position="244"/>
    </location>
</feature>
<comment type="subcellular location">
    <subcellularLocation>
        <location evidence="1">Cell membrane</location>
        <topology evidence="1">Multi-pass membrane protein</topology>
    </subcellularLocation>
</comment>
<evidence type="ECO:0000256" key="2">
    <source>
        <dbReference type="ARBA" id="ARBA00022448"/>
    </source>
</evidence>
<keyword evidence="3" id="KW-1003">Cell membrane</keyword>
<feature type="transmembrane region" description="Helical" evidence="8">
    <location>
        <begin position="197"/>
        <end position="215"/>
    </location>
</feature>
<dbReference type="InterPro" id="IPR004638">
    <property type="entry name" value="EmrB-like"/>
</dbReference>
<dbReference type="Pfam" id="PF07690">
    <property type="entry name" value="MFS_1"/>
    <property type="match status" value="1"/>
</dbReference>
<comment type="caution">
    <text evidence="10">The sequence shown here is derived from an EMBL/GenBank/DDBJ whole genome shotgun (WGS) entry which is preliminary data.</text>
</comment>
<feature type="transmembrane region" description="Helical" evidence="8">
    <location>
        <begin position="165"/>
        <end position="185"/>
    </location>
</feature>
<reference evidence="10 11" key="1">
    <citation type="submission" date="2019-06" db="EMBL/GenBank/DDBJ databases">
        <title>Sequencing the genomes of 1000 actinobacteria strains.</title>
        <authorList>
            <person name="Klenk H.-P."/>
        </authorList>
    </citation>
    <scope>NUCLEOTIDE SEQUENCE [LARGE SCALE GENOMIC DNA]</scope>
    <source>
        <strain evidence="10 11">DSM 41649</strain>
    </source>
</reference>
<dbReference type="Gene3D" id="1.20.1250.20">
    <property type="entry name" value="MFS general substrate transporter like domains"/>
    <property type="match status" value="1"/>
</dbReference>
<evidence type="ECO:0000259" key="9">
    <source>
        <dbReference type="PROSITE" id="PS50850"/>
    </source>
</evidence>
<keyword evidence="5 8" id="KW-1133">Transmembrane helix</keyword>
<dbReference type="Proteomes" id="UP000318416">
    <property type="component" value="Unassembled WGS sequence"/>
</dbReference>
<keyword evidence="6 8" id="KW-0472">Membrane</keyword>
<protein>
    <submittedName>
        <fullName evidence="10">EmrB/QacA subfamily drug resistance transporter</fullName>
    </submittedName>
</protein>
<dbReference type="Gene3D" id="1.20.1720.10">
    <property type="entry name" value="Multidrug resistance protein D"/>
    <property type="match status" value="1"/>
</dbReference>
<evidence type="ECO:0000256" key="1">
    <source>
        <dbReference type="ARBA" id="ARBA00004651"/>
    </source>
</evidence>
<dbReference type="RefSeq" id="WP_145789896.1">
    <property type="nucleotide sequence ID" value="NZ_BAAABR010000030.1"/>
</dbReference>
<feature type="transmembrane region" description="Helical" evidence="8">
    <location>
        <begin position="401"/>
        <end position="419"/>
    </location>
</feature>
<evidence type="ECO:0000256" key="8">
    <source>
        <dbReference type="SAM" id="Phobius"/>
    </source>
</evidence>
<keyword evidence="2" id="KW-0813">Transport</keyword>
<evidence type="ECO:0000256" key="6">
    <source>
        <dbReference type="ARBA" id="ARBA00023136"/>
    </source>
</evidence>
<feature type="transmembrane region" description="Helical" evidence="8">
    <location>
        <begin position="134"/>
        <end position="153"/>
    </location>
</feature>
<evidence type="ECO:0000313" key="11">
    <source>
        <dbReference type="Proteomes" id="UP000318416"/>
    </source>
</evidence>
<dbReference type="SUPFAM" id="SSF103473">
    <property type="entry name" value="MFS general substrate transporter"/>
    <property type="match status" value="2"/>
</dbReference>
<dbReference type="InterPro" id="IPR011701">
    <property type="entry name" value="MFS"/>
</dbReference>
<evidence type="ECO:0000313" key="10">
    <source>
        <dbReference type="EMBL" id="TWE17244.1"/>
    </source>
</evidence>
<keyword evidence="7" id="KW-0046">Antibiotic resistance</keyword>
<dbReference type="CDD" id="cd17321">
    <property type="entry name" value="MFS_MMR_MDR_like"/>
    <property type="match status" value="1"/>
</dbReference>
<dbReference type="InterPro" id="IPR020846">
    <property type="entry name" value="MFS_dom"/>
</dbReference>
<feature type="transmembrane region" description="Helical" evidence="8">
    <location>
        <begin position="265"/>
        <end position="284"/>
    </location>
</feature>
<feature type="transmembrane region" description="Helical" evidence="8">
    <location>
        <begin position="439"/>
        <end position="458"/>
    </location>
</feature>
<dbReference type="GO" id="GO:0005886">
    <property type="term" value="C:plasma membrane"/>
    <property type="evidence" value="ECO:0007669"/>
    <property type="project" value="UniProtKB-SubCell"/>
</dbReference>
<keyword evidence="11" id="KW-1185">Reference proteome</keyword>
<dbReference type="PRINTS" id="PR01036">
    <property type="entry name" value="TCRTETB"/>
</dbReference>
<dbReference type="GO" id="GO:0046677">
    <property type="term" value="P:response to antibiotic"/>
    <property type="evidence" value="ECO:0007669"/>
    <property type="project" value="UniProtKB-KW"/>
</dbReference>
<evidence type="ECO:0000256" key="5">
    <source>
        <dbReference type="ARBA" id="ARBA00022989"/>
    </source>
</evidence>
<feature type="transmembrane region" description="Helical" evidence="8">
    <location>
        <begin position="304"/>
        <end position="321"/>
    </location>
</feature>
<dbReference type="PROSITE" id="PS50850">
    <property type="entry name" value="MFS"/>
    <property type="match status" value="1"/>
</dbReference>
<dbReference type="OrthoDB" id="7375466at2"/>
<feature type="transmembrane region" description="Helical" evidence="8">
    <location>
        <begin position="49"/>
        <end position="68"/>
    </location>
</feature>
<sequence length="480" mass="49674">MASNRPGALWALVATSVPMFMVSLDNLVVTNALVNMSNDFKVKQSELQWVVNGYVLAFAGLLLAGAALGDRFGRRRVFNWGVVLFTLGSAACGLADSVGQLVAARVVQGAGAAAILPVSLTLAVAAVPQAQRALAVGVWGGVNGLGIAVGPLAGGLVTEGLDWHWIFWINVPVGLIAVPLALWAIRESKGRDSNLDVVGMALVTGAVISAVWGIVGAADHGWAAPRTVLGLALAVALLVAFIAFERRTEQPLVPLAMYRIRSFMVSNAVSLTMYFGVFGSIFFLAQFMQGPMGYSPFAAGLRTLPWTAAPMVVVPIASMLVDRIGGGILQAAGSALQAVSLAWIALIITPDISYGALVPALVLAGVGMGLVFAANPATVISSVAEHEHNKASGVNNTIREFGGALGIAVLTTIFTHGFNSQLAKGSHDAPEAFVHGLQQAIWLGVAVVLIGALGALLIRKPLPPAPQQATAEPRPAVAVD</sequence>
<organism evidence="10 11">
    <name type="scientific">Kitasatospora atroaurantiaca</name>
    <dbReference type="NCBI Taxonomy" id="285545"/>
    <lineage>
        <taxon>Bacteria</taxon>
        <taxon>Bacillati</taxon>
        <taxon>Actinomycetota</taxon>
        <taxon>Actinomycetes</taxon>
        <taxon>Kitasatosporales</taxon>
        <taxon>Streptomycetaceae</taxon>
        <taxon>Kitasatospora</taxon>
    </lineage>
</organism>
<dbReference type="GO" id="GO:0022857">
    <property type="term" value="F:transmembrane transporter activity"/>
    <property type="evidence" value="ECO:0007669"/>
    <property type="project" value="InterPro"/>
</dbReference>